<dbReference type="Pfam" id="PF01757">
    <property type="entry name" value="Acyl_transf_3"/>
    <property type="match status" value="1"/>
</dbReference>
<dbReference type="EMBL" id="CAJNOI010000079">
    <property type="protein sequence ID" value="CAF1017751.1"/>
    <property type="molecule type" value="Genomic_DNA"/>
</dbReference>
<feature type="transmembrane region" description="Helical" evidence="1">
    <location>
        <begin position="424"/>
        <end position="449"/>
    </location>
</feature>
<comment type="caution">
    <text evidence="3">The sequence shown here is derived from an EMBL/GenBank/DDBJ whole genome shotgun (WGS) entry which is preliminary data.</text>
</comment>
<feature type="domain" description="Acyltransferase 3" evidence="2">
    <location>
        <begin position="26"/>
        <end position="434"/>
    </location>
</feature>
<evidence type="ECO:0000313" key="6">
    <source>
        <dbReference type="Proteomes" id="UP000663877"/>
    </source>
</evidence>
<dbReference type="InterPro" id="IPR052728">
    <property type="entry name" value="O2_lipid_transport_reg"/>
</dbReference>
<keyword evidence="1" id="KW-0472">Membrane</keyword>
<dbReference type="EMBL" id="CAJNOM010000235">
    <property type="protein sequence ID" value="CAF1266662.1"/>
    <property type="molecule type" value="Genomic_DNA"/>
</dbReference>
<sequence>MWWQFRQDFISLITRTHDKNNYFYPVDGLRAIANLLIILCHLVTIFNTFIPSYPNDEWKEYLESIAFKLSPLMAYGLEIFFMLSGFLLTYKLISQWKKNNMNVRLFIKFYPIFIFKRALRFWPGMLLSTLVMLILGEPKYPNSTYSFESFRYLSVWLFFQNYIDIEYWLASLAPLWSISLDMQVHIILTLLLYLFYRYRKSISIYYSLGILFLLSIILSIIIFNPITMPIIEVTRQYHNLPLLLPKHYFIWLETTYNITFPFQISKINPMKIFLHNMYLPFEARFGSFITGALLAIKLIENPSLQPNQNDKYKKYFILVLIFLYILSPIVIDIDRFASSQFNLILTLSIACSRQIFALSQAFILFTALCPSTHPYHSPWIKHFLSLSIWIPISKLSYLVYLIHWRISFELIFHGPLNFLQTYPITYAIIISLPIVLFLSQIISCLWYVIIEKPFNRFLDNHKSYKSHPI</sequence>
<keyword evidence="1" id="KW-1133">Transmembrane helix</keyword>
<evidence type="ECO:0000313" key="5">
    <source>
        <dbReference type="Proteomes" id="UP000663832"/>
    </source>
</evidence>
<dbReference type="OrthoDB" id="118951at2759"/>
<feature type="transmembrane region" description="Helical" evidence="1">
    <location>
        <begin position="383"/>
        <end position="404"/>
    </location>
</feature>
<evidence type="ECO:0000256" key="1">
    <source>
        <dbReference type="SAM" id="Phobius"/>
    </source>
</evidence>
<feature type="transmembrane region" description="Helical" evidence="1">
    <location>
        <begin position="175"/>
        <end position="196"/>
    </location>
</feature>
<feature type="transmembrane region" description="Helical" evidence="1">
    <location>
        <begin position="114"/>
        <end position="135"/>
    </location>
</feature>
<dbReference type="Proteomes" id="UP000663832">
    <property type="component" value="Unassembled WGS sequence"/>
</dbReference>
<protein>
    <recommendedName>
        <fullName evidence="2">Acyltransferase 3 domain-containing protein</fullName>
    </recommendedName>
</protein>
<organism evidence="3 6">
    <name type="scientific">Adineta steineri</name>
    <dbReference type="NCBI Taxonomy" id="433720"/>
    <lineage>
        <taxon>Eukaryota</taxon>
        <taxon>Metazoa</taxon>
        <taxon>Spiralia</taxon>
        <taxon>Gnathifera</taxon>
        <taxon>Rotifera</taxon>
        <taxon>Eurotatoria</taxon>
        <taxon>Bdelloidea</taxon>
        <taxon>Adinetida</taxon>
        <taxon>Adinetidae</taxon>
        <taxon>Adineta</taxon>
    </lineage>
</organism>
<gene>
    <name evidence="3" type="ORF">BJG266_LOCUS16826</name>
    <name evidence="4" type="ORF">QVE165_LOCUS29355</name>
</gene>
<evidence type="ECO:0000313" key="4">
    <source>
        <dbReference type="EMBL" id="CAF1266662.1"/>
    </source>
</evidence>
<reference evidence="3" key="1">
    <citation type="submission" date="2021-02" db="EMBL/GenBank/DDBJ databases">
        <authorList>
            <person name="Nowell W R."/>
        </authorList>
    </citation>
    <scope>NUCLEOTIDE SEQUENCE</scope>
</reference>
<proteinExistence type="predicted"/>
<dbReference type="Proteomes" id="UP000663877">
    <property type="component" value="Unassembled WGS sequence"/>
</dbReference>
<feature type="transmembrane region" description="Helical" evidence="1">
    <location>
        <begin position="31"/>
        <end position="52"/>
    </location>
</feature>
<keyword evidence="5" id="KW-1185">Reference proteome</keyword>
<feature type="transmembrane region" description="Helical" evidence="1">
    <location>
        <begin position="203"/>
        <end position="223"/>
    </location>
</feature>
<dbReference type="GO" id="GO:0016747">
    <property type="term" value="F:acyltransferase activity, transferring groups other than amino-acyl groups"/>
    <property type="evidence" value="ECO:0007669"/>
    <property type="project" value="InterPro"/>
</dbReference>
<feature type="transmembrane region" description="Helical" evidence="1">
    <location>
        <begin position="343"/>
        <end position="371"/>
    </location>
</feature>
<evidence type="ECO:0000313" key="3">
    <source>
        <dbReference type="EMBL" id="CAF1017751.1"/>
    </source>
</evidence>
<name>A0A814I1X1_9BILA</name>
<keyword evidence="1" id="KW-0812">Transmembrane</keyword>
<feature type="transmembrane region" description="Helical" evidence="1">
    <location>
        <begin position="72"/>
        <end position="93"/>
    </location>
</feature>
<accession>A0A814I1X1</accession>
<feature type="transmembrane region" description="Helical" evidence="1">
    <location>
        <begin position="312"/>
        <end position="331"/>
    </location>
</feature>
<dbReference type="PANTHER" id="PTHR11161">
    <property type="entry name" value="O-ACYLTRANSFERASE"/>
    <property type="match status" value="1"/>
</dbReference>
<dbReference type="PANTHER" id="PTHR11161:SF12">
    <property type="entry name" value="ACYLTRANSFERASE 3 DOMAIN-CONTAINING PROTEIN-RELATED"/>
    <property type="match status" value="1"/>
</dbReference>
<feature type="transmembrane region" description="Helical" evidence="1">
    <location>
        <begin position="283"/>
        <end position="300"/>
    </location>
</feature>
<dbReference type="AlphaFoldDB" id="A0A814I1X1"/>
<dbReference type="InterPro" id="IPR002656">
    <property type="entry name" value="Acyl_transf_3_dom"/>
</dbReference>
<evidence type="ECO:0000259" key="2">
    <source>
        <dbReference type="Pfam" id="PF01757"/>
    </source>
</evidence>